<evidence type="ECO:0000313" key="2">
    <source>
        <dbReference type="EMBL" id="AXB06690.1"/>
    </source>
</evidence>
<sequence length="161" mass="18178">MRETSMVFSPFSAVRAEDFLPLLNDETLRKHLIPHPLFDVAGVRDWMAYKLGVDARPGCRVRAIFLDGTLAGWCGIQPDDEGVELAIVLAKAGWGSGVAIFNEMMGWARELGHRTILFHLLDTRPPYLSLARRAIWVRKTRLGEHPFTTYCLDVERWSAGP</sequence>
<dbReference type="AlphaFoldDB" id="A0A3S7P688"/>
<dbReference type="InterPro" id="IPR016181">
    <property type="entry name" value="Acyl_CoA_acyltransferase"/>
</dbReference>
<gene>
    <name evidence="2" type="ORF">C1C91_18465</name>
    <name evidence="5" type="ORF">OJY61_18850</name>
    <name evidence="3" type="ORF">SJS77_13270</name>
    <name evidence="4" type="ORF">VCX44_17575</name>
</gene>
<dbReference type="EMBL" id="CP110176">
    <property type="protein sequence ID" value="UZC85866.1"/>
    <property type="molecule type" value="Genomic_DNA"/>
</dbReference>
<dbReference type="Proteomes" id="UP001304847">
    <property type="component" value="Unassembled WGS sequence"/>
</dbReference>
<reference evidence="3" key="3">
    <citation type="submission" date="2023-11" db="EMBL/GenBank/DDBJ databases">
        <title>WGS of Aeromonas in Northern Israel.</title>
        <authorList>
            <person name="Hershko Y."/>
        </authorList>
    </citation>
    <scope>NUCLEOTIDE SEQUENCE</scope>
    <source>
        <strain evidence="3">77416</strain>
    </source>
</reference>
<evidence type="ECO:0000313" key="4">
    <source>
        <dbReference type="EMBL" id="MEA9437565.1"/>
    </source>
</evidence>
<evidence type="ECO:0000259" key="1">
    <source>
        <dbReference type="Pfam" id="PF13302"/>
    </source>
</evidence>
<dbReference type="GO" id="GO:0016747">
    <property type="term" value="F:acyltransferase activity, transferring groups other than amino-acyl groups"/>
    <property type="evidence" value="ECO:0007669"/>
    <property type="project" value="InterPro"/>
</dbReference>
<keyword evidence="7" id="KW-1185">Reference proteome</keyword>
<dbReference type="EMBL" id="JAWZVU010000077">
    <property type="protein sequence ID" value="MDX7721436.1"/>
    <property type="molecule type" value="Genomic_DNA"/>
</dbReference>
<reference evidence="2" key="1">
    <citation type="journal article" date="2019" name="J Environ">
        <title>Genetic characterization and potential molecular dissemination mechanism of tet (31) gene in Aeromonas caviae from an oxytetracycline wastewater treatment system.</title>
        <authorList>
            <person name="Shi Y."/>
            <person name="Tian Z."/>
            <person name="Leclercq S.O."/>
            <person name="Zhang H."/>
            <person name="Yang M."/>
            <person name="Zhang Y."/>
        </authorList>
    </citation>
    <scope>NUCLEOTIDE SEQUENCE</scope>
    <source>
        <strain evidence="2">T25-39</strain>
    </source>
</reference>
<evidence type="ECO:0000313" key="5">
    <source>
        <dbReference type="EMBL" id="UZC85866.1"/>
    </source>
</evidence>
<dbReference type="Pfam" id="PF13302">
    <property type="entry name" value="Acetyltransf_3"/>
    <property type="match status" value="1"/>
</dbReference>
<keyword evidence="2" id="KW-0808">Transferase</keyword>
<dbReference type="Proteomes" id="UP001163285">
    <property type="component" value="Chromosome"/>
</dbReference>
<dbReference type="EMBL" id="CP025706">
    <property type="protein sequence ID" value="AXB06690.1"/>
    <property type="molecule type" value="Genomic_DNA"/>
</dbReference>
<dbReference type="Gene3D" id="3.40.630.30">
    <property type="match status" value="1"/>
</dbReference>
<organism evidence="2 6">
    <name type="scientific">Aeromonas caviae</name>
    <name type="common">Aeromonas punctata</name>
    <dbReference type="NCBI Taxonomy" id="648"/>
    <lineage>
        <taxon>Bacteria</taxon>
        <taxon>Pseudomonadati</taxon>
        <taxon>Pseudomonadota</taxon>
        <taxon>Gammaproteobacteria</taxon>
        <taxon>Aeromonadales</taxon>
        <taxon>Aeromonadaceae</taxon>
        <taxon>Aeromonas</taxon>
    </lineage>
</organism>
<dbReference type="InterPro" id="IPR000182">
    <property type="entry name" value="GNAT_dom"/>
</dbReference>
<dbReference type="Proteomes" id="UP000266778">
    <property type="component" value="Chromosome"/>
</dbReference>
<feature type="domain" description="N-acetyltransferase" evidence="1">
    <location>
        <begin position="8"/>
        <end position="100"/>
    </location>
</feature>
<dbReference type="Proteomes" id="UP001277183">
    <property type="component" value="Unassembled WGS sequence"/>
</dbReference>
<accession>A0A3S7P688</accession>
<reference evidence="4 7" key="4">
    <citation type="submission" date="2023-12" db="EMBL/GenBank/DDBJ databases">
        <title>Characterization of antibiotic resistance in Aeromonas spp. in hospital effluent.</title>
        <authorList>
            <person name="Negoseki B.R.S."/>
            <person name="Krul D."/>
            <person name="Siqueira A.C."/>
            <person name="Almeida M."/>
            <person name="Mesa D."/>
            <person name="Conte D."/>
            <person name="Dalla-Costa L.M."/>
        </authorList>
    </citation>
    <scope>NUCLEOTIDE SEQUENCE [LARGE SCALE GENOMIC DNA]</scope>
    <source>
        <strain evidence="4 7">36v</strain>
    </source>
</reference>
<dbReference type="RefSeq" id="WP_049636016.1">
    <property type="nucleotide sequence ID" value="NZ_AP019195.1"/>
</dbReference>
<dbReference type="SUPFAM" id="SSF55729">
    <property type="entry name" value="Acyl-CoA N-acyltransferases (Nat)"/>
    <property type="match status" value="1"/>
</dbReference>
<protein>
    <submittedName>
        <fullName evidence="2">GNAT family N-acetyltransferase</fullName>
    </submittedName>
</protein>
<dbReference type="EMBL" id="JAYGOJ010000117">
    <property type="protein sequence ID" value="MEA9437565.1"/>
    <property type="molecule type" value="Genomic_DNA"/>
</dbReference>
<name>A0A3S7P688_AERCA</name>
<reference evidence="5" key="2">
    <citation type="submission" date="2023-04" db="EMBL/GenBank/DDBJ databases">
        <title>Whole Genome Sequence of Multi-drug resistant Aeromonas caviae as a gut pathogen in newborn.</title>
        <authorList>
            <person name="Jadhav S.V."/>
            <person name="Saroj S.D."/>
            <person name="Saha U.B."/>
            <person name="Sen S."/>
            <person name="Kher A."/>
        </authorList>
    </citation>
    <scope>NUCLEOTIDE SEQUENCE</scope>
    <source>
        <strain evidence="5">SVJ23</strain>
    </source>
</reference>
<proteinExistence type="predicted"/>
<evidence type="ECO:0000313" key="7">
    <source>
        <dbReference type="Proteomes" id="UP001304847"/>
    </source>
</evidence>
<evidence type="ECO:0000313" key="6">
    <source>
        <dbReference type="Proteomes" id="UP000266778"/>
    </source>
</evidence>
<evidence type="ECO:0000313" key="3">
    <source>
        <dbReference type="EMBL" id="MDX7721436.1"/>
    </source>
</evidence>